<feature type="transmembrane region" description="Helical" evidence="1">
    <location>
        <begin position="253"/>
        <end position="271"/>
    </location>
</feature>
<dbReference type="PANTHER" id="PTHR23028:SF53">
    <property type="entry name" value="ACYL_TRANSF_3 DOMAIN-CONTAINING PROTEIN"/>
    <property type="match status" value="1"/>
</dbReference>
<evidence type="ECO:0000256" key="1">
    <source>
        <dbReference type="SAM" id="Phobius"/>
    </source>
</evidence>
<proteinExistence type="predicted"/>
<keyword evidence="1" id="KW-0472">Membrane</keyword>
<feature type="transmembrane region" description="Helical" evidence="1">
    <location>
        <begin position="221"/>
        <end position="241"/>
    </location>
</feature>
<dbReference type="GO" id="GO:0016747">
    <property type="term" value="F:acyltransferase activity, transferring groups other than amino-acyl groups"/>
    <property type="evidence" value="ECO:0007669"/>
    <property type="project" value="InterPro"/>
</dbReference>
<evidence type="ECO:0000313" key="3">
    <source>
        <dbReference type="EMBL" id="ASY11645.1"/>
    </source>
</evidence>
<dbReference type="InterPro" id="IPR050879">
    <property type="entry name" value="Acyltransferase_3"/>
</dbReference>
<dbReference type="EMBL" id="CP016770">
    <property type="protein sequence ID" value="ASY11645.1"/>
    <property type="molecule type" value="Genomic_DNA"/>
</dbReference>
<keyword evidence="1" id="KW-1133">Transmembrane helix</keyword>
<dbReference type="RefSeq" id="WP_095675805.1">
    <property type="nucleotide sequence ID" value="NZ_CP016770.1"/>
</dbReference>
<dbReference type="GeneID" id="300656786"/>
<evidence type="ECO:0000259" key="2">
    <source>
        <dbReference type="Pfam" id="PF01757"/>
    </source>
</evidence>
<feature type="transmembrane region" description="Helical" evidence="1">
    <location>
        <begin position="145"/>
        <end position="166"/>
    </location>
</feature>
<dbReference type="AlphaFoldDB" id="A0AAD0E5I8"/>
<feature type="transmembrane region" description="Helical" evidence="1">
    <location>
        <begin position="90"/>
        <end position="112"/>
    </location>
</feature>
<evidence type="ECO:0000313" key="4">
    <source>
        <dbReference type="Proteomes" id="UP000217216"/>
    </source>
</evidence>
<feature type="transmembrane region" description="Helical" evidence="1">
    <location>
        <begin position="291"/>
        <end position="310"/>
    </location>
</feature>
<keyword evidence="1" id="KW-0812">Transmembrane</keyword>
<feature type="transmembrane region" description="Helical" evidence="1">
    <location>
        <begin position="317"/>
        <end position="339"/>
    </location>
</feature>
<protein>
    <submittedName>
        <fullName evidence="3">Acyltransferase</fullName>
    </submittedName>
</protein>
<reference evidence="3 4" key="1">
    <citation type="submission" date="2016-07" db="EMBL/GenBank/DDBJ databases">
        <title>High microdiversification within the ubiquitous acI lineage of Actinobacteria.</title>
        <authorList>
            <person name="Neuenschwander S.M."/>
            <person name="Salcher M."/>
            <person name="Ghai R."/>
            <person name="Pernthaler J."/>
        </authorList>
    </citation>
    <scope>NUCLEOTIDE SEQUENCE [LARGE SCALE GENOMIC DNA]</scope>
    <source>
        <strain evidence="3">MMS-21-155</strain>
    </source>
</reference>
<feature type="transmembrane region" description="Helical" evidence="1">
    <location>
        <begin position="173"/>
        <end position="195"/>
    </location>
</feature>
<dbReference type="Proteomes" id="UP000217216">
    <property type="component" value="Chromosome"/>
</dbReference>
<organism evidence="3 4">
    <name type="scientific">Candidatus Planktophila dulcis</name>
    <dbReference type="NCBI Taxonomy" id="1884914"/>
    <lineage>
        <taxon>Bacteria</taxon>
        <taxon>Bacillati</taxon>
        <taxon>Actinomycetota</taxon>
        <taxon>Actinomycetes</taxon>
        <taxon>Candidatus Nanopelagicales</taxon>
        <taxon>Candidatus Nanopelagicaceae</taxon>
        <taxon>Candidatus Planktophila</taxon>
    </lineage>
</organism>
<accession>A0AAD0E5I8</accession>
<gene>
    <name evidence="3" type="ORF">A1s21155_01325</name>
</gene>
<name>A0AAD0E5I8_9ACTN</name>
<keyword evidence="4" id="KW-1185">Reference proteome</keyword>
<feature type="transmembrane region" description="Helical" evidence="1">
    <location>
        <begin position="52"/>
        <end position="70"/>
    </location>
</feature>
<feature type="domain" description="Acyltransferase 3" evidence="2">
    <location>
        <begin position="9"/>
        <end position="373"/>
    </location>
</feature>
<dbReference type="KEGG" id="plak:A1s21155_01325"/>
<dbReference type="GO" id="GO:0000271">
    <property type="term" value="P:polysaccharide biosynthetic process"/>
    <property type="evidence" value="ECO:0007669"/>
    <property type="project" value="TreeGrafter"/>
</dbReference>
<dbReference type="PANTHER" id="PTHR23028">
    <property type="entry name" value="ACETYLTRANSFERASE"/>
    <property type="match status" value="1"/>
</dbReference>
<feature type="transmembrane region" description="Helical" evidence="1">
    <location>
        <begin position="359"/>
        <end position="380"/>
    </location>
</feature>
<keyword evidence="3" id="KW-0808">Transferase</keyword>
<keyword evidence="3" id="KW-0012">Acyltransferase</keyword>
<dbReference type="Pfam" id="PF01757">
    <property type="entry name" value="Acyl_transf_3"/>
    <property type="match status" value="1"/>
</dbReference>
<dbReference type="GO" id="GO:0016020">
    <property type="term" value="C:membrane"/>
    <property type="evidence" value="ECO:0007669"/>
    <property type="project" value="TreeGrafter"/>
</dbReference>
<dbReference type="InterPro" id="IPR002656">
    <property type="entry name" value="Acyl_transf_3_dom"/>
</dbReference>
<sequence length="397" mass="44947">MEKSKLHINGADGFRAIACLLVLYHHLTQKMNPDSAPEWFKPIHHFGMRGEVGVSLFFVLSGALLSYPYWRSLFTTESKPRIAHYALARVARIVPATWLNLIFCTLIALFIYDIPVNFKMLFSGLFFINSYHYSTFFPAELNGPLWSIGLEVSCYILLPIVLFFILKMAKNFLAAFAALTLWIAVNQFIINPWVIERFMTSQDGKGWDKGLVGGAKEWLPYWNVVSFFSQFLIGALAALMIAKLASSSQGKKFYFDGGAILLILAAIALVGVRLTPGAPDSFSRQPYLSPFYALLMAFALVAVSQSVFLFKVIDNRFFVWVSQISFGIYLWHQVVQNILQRSFKENYVYFGVTDLQEWGLLSAIIIVLAFAIAALSWKFFEKPILVAARRKMVTNAE</sequence>